<evidence type="ECO:0000256" key="1">
    <source>
        <dbReference type="ARBA" id="ARBA00022448"/>
    </source>
</evidence>
<dbReference type="AlphaFoldDB" id="A0ABD0RHD6"/>
<feature type="non-terminal residue" evidence="5">
    <location>
        <position position="114"/>
    </location>
</feature>
<dbReference type="GO" id="GO:0034702">
    <property type="term" value="C:monoatomic ion channel complex"/>
    <property type="evidence" value="ECO:0007669"/>
    <property type="project" value="UniProtKB-KW"/>
</dbReference>
<keyword evidence="2" id="KW-0851">Voltage-gated channel</keyword>
<keyword evidence="6" id="KW-1185">Reference proteome</keyword>
<dbReference type="EMBL" id="JAMKFB020000003">
    <property type="protein sequence ID" value="KAL0197876.1"/>
    <property type="molecule type" value="Genomic_DNA"/>
</dbReference>
<comment type="caution">
    <text evidence="5">The sequence shown here is derived from an EMBL/GenBank/DDBJ whole genome shotgun (WGS) entry which is preliminary data.</text>
</comment>
<proteinExistence type="predicted"/>
<dbReference type="Proteomes" id="UP001529510">
    <property type="component" value="Unassembled WGS sequence"/>
</dbReference>
<dbReference type="PANTHER" id="PTHR45628:SF39">
    <property type="entry name" value="VOLTAGE-DEPENDENT T-TYPE CALCIUM CHANNEL SUBUNIT ALPHA-1I"/>
    <property type="match status" value="1"/>
</dbReference>
<reference evidence="5 6" key="1">
    <citation type="submission" date="2024-05" db="EMBL/GenBank/DDBJ databases">
        <title>Genome sequencing and assembly of Indian major carp, Cirrhinus mrigala (Hamilton, 1822).</title>
        <authorList>
            <person name="Mohindra V."/>
            <person name="Chowdhury L.M."/>
            <person name="Lal K."/>
            <person name="Jena J.K."/>
        </authorList>
    </citation>
    <scope>NUCLEOTIDE SEQUENCE [LARGE SCALE GENOMIC DNA]</scope>
    <source>
        <strain evidence="5">CM1030</strain>
        <tissue evidence="5">Blood</tissue>
    </source>
</reference>
<evidence type="ECO:0000313" key="6">
    <source>
        <dbReference type="Proteomes" id="UP001529510"/>
    </source>
</evidence>
<gene>
    <name evidence="5" type="ORF">M9458_006416</name>
</gene>
<sequence>TSGITLPAPYYQPEEDDERPFICSLAQDNGIMSCNDVPARREGGRECCLDKDDALHRQALGLSAEPLVNGSASAMGLCVNWNQYYTRCHTGHTNPHKGAINFDNIGYAWIVIFQ</sequence>
<evidence type="ECO:0000256" key="4">
    <source>
        <dbReference type="ARBA" id="ARBA00023303"/>
    </source>
</evidence>
<dbReference type="PANTHER" id="PTHR45628">
    <property type="entry name" value="VOLTAGE-DEPENDENT CALCIUM CHANNEL TYPE A SUBUNIT ALPHA-1"/>
    <property type="match status" value="1"/>
</dbReference>
<dbReference type="GO" id="GO:0034220">
    <property type="term" value="P:monoatomic ion transmembrane transport"/>
    <property type="evidence" value="ECO:0007669"/>
    <property type="project" value="UniProtKB-KW"/>
</dbReference>
<keyword evidence="4" id="KW-0407">Ion channel</keyword>
<organism evidence="5 6">
    <name type="scientific">Cirrhinus mrigala</name>
    <name type="common">Mrigala</name>
    <dbReference type="NCBI Taxonomy" id="683832"/>
    <lineage>
        <taxon>Eukaryota</taxon>
        <taxon>Metazoa</taxon>
        <taxon>Chordata</taxon>
        <taxon>Craniata</taxon>
        <taxon>Vertebrata</taxon>
        <taxon>Euteleostomi</taxon>
        <taxon>Actinopterygii</taxon>
        <taxon>Neopterygii</taxon>
        <taxon>Teleostei</taxon>
        <taxon>Ostariophysi</taxon>
        <taxon>Cypriniformes</taxon>
        <taxon>Cyprinidae</taxon>
        <taxon>Labeoninae</taxon>
        <taxon>Labeonini</taxon>
        <taxon>Cirrhinus</taxon>
    </lineage>
</organism>
<evidence type="ECO:0000256" key="3">
    <source>
        <dbReference type="ARBA" id="ARBA00023065"/>
    </source>
</evidence>
<feature type="non-terminal residue" evidence="5">
    <location>
        <position position="1"/>
    </location>
</feature>
<accession>A0ABD0RHD6</accession>
<dbReference type="InterPro" id="IPR050599">
    <property type="entry name" value="VDCC_alpha-1_subunit"/>
</dbReference>
<evidence type="ECO:0000256" key="2">
    <source>
        <dbReference type="ARBA" id="ARBA00022882"/>
    </source>
</evidence>
<keyword evidence="3" id="KW-0406">Ion transport</keyword>
<evidence type="ECO:0000313" key="5">
    <source>
        <dbReference type="EMBL" id="KAL0197876.1"/>
    </source>
</evidence>
<protein>
    <submittedName>
        <fullName evidence="5">Uncharacterized protein</fullName>
    </submittedName>
</protein>
<name>A0ABD0RHD6_CIRMR</name>
<keyword evidence="1" id="KW-0813">Transport</keyword>